<feature type="region of interest" description="Disordered" evidence="1">
    <location>
        <begin position="51"/>
        <end position="70"/>
    </location>
</feature>
<feature type="region of interest" description="Disordered" evidence="1">
    <location>
        <begin position="202"/>
        <end position="488"/>
    </location>
</feature>
<accession>G8YN39</accession>
<feature type="compositionally biased region" description="Polar residues" evidence="1">
    <location>
        <begin position="647"/>
        <end position="670"/>
    </location>
</feature>
<feature type="compositionally biased region" description="Basic and acidic residues" evidence="1">
    <location>
        <begin position="416"/>
        <end position="431"/>
    </location>
</feature>
<keyword evidence="3" id="KW-1185">Reference proteome</keyword>
<feature type="compositionally biased region" description="Acidic residues" evidence="1">
    <location>
        <begin position="221"/>
        <end position="235"/>
    </location>
</feature>
<dbReference type="AlphaFoldDB" id="G8YN39"/>
<evidence type="ECO:0000313" key="2">
    <source>
        <dbReference type="EMBL" id="CCE79357.1"/>
    </source>
</evidence>
<feature type="compositionally biased region" description="Polar residues" evidence="1">
    <location>
        <begin position="61"/>
        <end position="70"/>
    </location>
</feature>
<protein>
    <submittedName>
        <fullName evidence="2">Piso0_001414 protein</fullName>
    </submittedName>
</protein>
<feature type="compositionally biased region" description="Polar residues" evidence="1">
    <location>
        <begin position="242"/>
        <end position="271"/>
    </location>
</feature>
<proteinExistence type="predicted"/>
<dbReference type="GO" id="GO:0030036">
    <property type="term" value="P:actin cytoskeleton organization"/>
    <property type="evidence" value="ECO:0007669"/>
    <property type="project" value="TreeGrafter"/>
</dbReference>
<sequence length="1117" mass="123809">MEIADKDGFEEFLSKDSFYSGPSGSRNHIDNLRKSISIPYSISSQSISAPIAREDTKAGPQRTSFMKNSPSIKALENILTSKNEFAKNQAPEIIDEAEEEQEEGPSTPVKGRFQRDYIQQIPEPQTAPLIAVHSQNSEETFGTHTPDNTNRNRGFSLSTTEEGYSFNTESPEVLSPAQIQTLRHVKGNDPAGLNHVKLINENAEDSDEQGTKVSNHSLDNEHDEMEQEDTLFENENDAKAQMLQNKPLSNRSMIPSNLWEENTPSIPARQGHTSETKVSPVKEEHNASKPLPPTQHAHQRSGSVFSTLSKFKEQPALPKQDNTAPQQDSKKIKSKGKENKGGGKKFSFRNLFGLKPKKKTNDDLVSVPAKIKSRSYSSPDILTTSKKANTAGDRRSIFGGRKQDKSYKHAPVPDTKQGDAHETQHEVKKPDYSNQNANPPSSAPVMTRSLTSPDIFSASDNAKFTSDKENSTFDEQKPTRASHQVNRVPTKTAYQVNSIREVNDDAPRNINLNVPEGYSPLGYVGGFSNEQATTDAIDDSNIDQQSLEPQGEYLEKDIFTEGDGRQSQEAEEVTHTLQNHSQEINNSLLGEALFPRSLSQREVNSIVSLERSRSMKSIKDTKRSSFVNYSGNDDNIVHFEGPPADPANSSISRSNSILKNTGNTQEASSPNEKKAYADENDDENLQDFIEFSDFIDLDNLDFSISPRGIVERSPVVESNLSEQRSPISSKLASAVRIEALTNAGPGTSESDPIVIDDPYGHTSTDVTESQRESSLLPSSLSPTSEDDVRKHITDRVSEEMRTENEKTHISITDSSSEAIQSSMGEQSNSLLTPNLQTIDPTKFVTSPETIESPESNFQPDYSQMSNENSMYSNRPVKSRPISMSFKGLKGPSFGTKLNAANLRNSESHQSFNLSLSENDTDDLENSEVGAGFGTSDDDSDDFEDPDDEAYKLGLQTLKERNRMVARNVSEPRSQSSSINQGMNGRVTEPIDYSDPRMSYAQPPSFSNFVHNKIPSISSRSSSPRSFSSMFSRRLKFSPNVSGNPKVNSPVIDTGGVRFSSRIILYDTYNGDEYDRHPDIATCNQLTPSLAQSIRDELNSFKGEWEVHDDSRCNTHFL</sequence>
<dbReference type="PANTHER" id="PTHR12751:SF18">
    <property type="entry name" value="PHOSPHATASE AND ACTIN REGULATOR 1"/>
    <property type="match status" value="1"/>
</dbReference>
<feature type="compositionally biased region" description="Basic and acidic residues" evidence="1">
    <location>
        <begin position="465"/>
        <end position="478"/>
    </location>
</feature>
<dbReference type="eggNOG" id="KOG4339">
    <property type="taxonomic scope" value="Eukaryota"/>
</dbReference>
<dbReference type="PANTHER" id="PTHR12751">
    <property type="entry name" value="PHOSPHATASE AND ACTIN REGULATOR PHACTR"/>
    <property type="match status" value="1"/>
</dbReference>
<organism evidence="2 3">
    <name type="scientific">Pichia sorbitophila (strain ATCC MYA-4447 / BCRC 22081 / CBS 7064 / NBRC 10061 / NRRL Y-12695)</name>
    <name type="common">Hybrid yeast</name>
    <dbReference type="NCBI Taxonomy" id="559304"/>
    <lineage>
        <taxon>Eukaryota</taxon>
        <taxon>Fungi</taxon>
        <taxon>Dikarya</taxon>
        <taxon>Ascomycota</taxon>
        <taxon>Saccharomycotina</taxon>
        <taxon>Pichiomycetes</taxon>
        <taxon>Debaryomycetaceae</taxon>
        <taxon>Millerozyma</taxon>
    </lineage>
</organism>
<dbReference type="STRING" id="559304.G8YN39"/>
<feature type="compositionally biased region" description="Polar residues" evidence="1">
    <location>
        <begin position="809"/>
        <end position="833"/>
    </location>
</feature>
<feature type="compositionally biased region" description="Polar residues" evidence="1">
    <location>
        <begin position="448"/>
        <end position="464"/>
    </location>
</feature>
<dbReference type="GO" id="GO:0003779">
    <property type="term" value="F:actin binding"/>
    <property type="evidence" value="ECO:0007669"/>
    <property type="project" value="TreeGrafter"/>
</dbReference>
<gene>
    <name evidence="2" type="primary">Piso0_001414</name>
    <name evidence="2" type="ORF">GNLVRS01_PISO0E04558g</name>
</gene>
<feature type="region of interest" description="Disordered" evidence="1">
    <location>
        <begin position="966"/>
        <end position="985"/>
    </location>
</feature>
<name>G8YN39_PICSO</name>
<dbReference type="FunCoup" id="G8YN39">
    <property type="interactions" value="125"/>
</dbReference>
<feature type="compositionally biased region" description="Polar residues" evidence="1">
    <location>
        <begin position="908"/>
        <end position="917"/>
    </location>
</feature>
<feature type="region of interest" description="Disordered" evidence="1">
    <location>
        <begin position="742"/>
        <end position="833"/>
    </location>
</feature>
<dbReference type="Proteomes" id="UP000005222">
    <property type="component" value="Chromosome E"/>
</dbReference>
<evidence type="ECO:0000313" key="3">
    <source>
        <dbReference type="Proteomes" id="UP000005222"/>
    </source>
</evidence>
<feature type="compositionally biased region" description="Polar residues" evidence="1">
    <location>
        <begin position="300"/>
        <end position="309"/>
    </location>
</feature>
<feature type="compositionally biased region" description="Basic and acidic residues" evidence="1">
    <location>
        <begin position="786"/>
        <end position="808"/>
    </location>
</feature>
<feature type="compositionally biased region" description="Polar residues" evidence="1">
    <location>
        <begin position="374"/>
        <end position="388"/>
    </location>
</feature>
<feature type="compositionally biased region" description="Polar residues" evidence="1">
    <location>
        <begin position="479"/>
        <end position="488"/>
    </location>
</feature>
<feature type="compositionally biased region" description="Polar residues" evidence="1">
    <location>
        <begin position="970"/>
        <end position="982"/>
    </location>
</feature>
<feature type="region of interest" description="Disordered" evidence="1">
    <location>
        <begin position="908"/>
        <end position="947"/>
    </location>
</feature>
<dbReference type="InParanoid" id="G8YN39"/>
<feature type="compositionally biased region" description="Low complexity" evidence="1">
    <location>
        <begin position="773"/>
        <end position="783"/>
    </location>
</feature>
<feature type="compositionally biased region" description="Basic and acidic residues" evidence="1">
    <location>
        <begin position="272"/>
        <end position="287"/>
    </location>
</feature>
<dbReference type="EMBL" id="FO082055">
    <property type="protein sequence ID" value="CCE79357.1"/>
    <property type="molecule type" value="Genomic_DNA"/>
</dbReference>
<dbReference type="HOGENOM" id="CLU_293216_0_0_1"/>
<dbReference type="OrthoDB" id="5563016at2759"/>
<feature type="compositionally biased region" description="Basic and acidic residues" evidence="1">
    <location>
        <begin position="392"/>
        <end position="407"/>
    </location>
</feature>
<reference evidence="2 3" key="1">
    <citation type="journal article" date="2012" name="G3 (Bethesda)">
        <title>Pichia sorbitophila, an interspecies yeast hybrid reveals early steps of genome resolution following polyploidization.</title>
        <authorList>
            <person name="Leh Louis V."/>
            <person name="Despons L."/>
            <person name="Friedrich A."/>
            <person name="Martin T."/>
            <person name="Durrens P."/>
            <person name="Casaregola S."/>
            <person name="Neuveglise C."/>
            <person name="Fairhead C."/>
            <person name="Marck C."/>
            <person name="Cruz J.A."/>
            <person name="Straub M.L."/>
            <person name="Kugler V."/>
            <person name="Sacerdot C."/>
            <person name="Uzunov Z."/>
            <person name="Thierry A."/>
            <person name="Weiss S."/>
            <person name="Bleykasten C."/>
            <person name="De Montigny J."/>
            <person name="Jacques N."/>
            <person name="Jung P."/>
            <person name="Lemaire M."/>
            <person name="Mallet S."/>
            <person name="Morel G."/>
            <person name="Richard G.F."/>
            <person name="Sarkar A."/>
            <person name="Savel G."/>
            <person name="Schacherer J."/>
            <person name="Seret M.L."/>
            <person name="Talla E."/>
            <person name="Samson G."/>
            <person name="Jubin C."/>
            <person name="Poulain J."/>
            <person name="Vacherie B."/>
            <person name="Barbe V."/>
            <person name="Pelletier E."/>
            <person name="Sherman D.J."/>
            <person name="Westhof E."/>
            <person name="Weissenbach J."/>
            <person name="Baret P.V."/>
            <person name="Wincker P."/>
            <person name="Gaillardin C."/>
            <person name="Dujon B."/>
            <person name="Souciet J.L."/>
        </authorList>
    </citation>
    <scope>NUCLEOTIDE SEQUENCE [LARGE SCALE GENOMIC DNA]</scope>
    <source>
        <strain evidence="3">ATCC MYA-4447 / BCRC 22081 / CBS 7064 / NBRC 10061 / NRRL Y-12695</strain>
    </source>
</reference>
<feature type="region of interest" description="Disordered" evidence="1">
    <location>
        <begin position="640"/>
        <end position="673"/>
    </location>
</feature>
<evidence type="ECO:0000256" key="1">
    <source>
        <dbReference type="SAM" id="MobiDB-lite"/>
    </source>
</evidence>
<feature type="compositionally biased region" description="Basic and acidic residues" evidence="1">
    <location>
        <begin position="328"/>
        <end position="341"/>
    </location>
</feature>
<feature type="compositionally biased region" description="Acidic residues" evidence="1">
    <location>
        <begin position="935"/>
        <end position="947"/>
    </location>
</feature>